<feature type="signal peptide" evidence="1">
    <location>
        <begin position="1"/>
        <end position="26"/>
    </location>
</feature>
<feature type="non-terminal residue" evidence="2">
    <location>
        <position position="1"/>
    </location>
</feature>
<comment type="caution">
    <text evidence="2">The sequence shown here is derived from an EMBL/GenBank/DDBJ whole genome shotgun (WGS) entry which is preliminary data.</text>
</comment>
<dbReference type="AlphaFoldDB" id="A0A9W7THM7"/>
<feature type="non-terminal residue" evidence="2">
    <location>
        <position position="75"/>
    </location>
</feature>
<keyword evidence="3" id="KW-1185">Reference proteome</keyword>
<dbReference type="EMBL" id="JAFHDT010000017">
    <property type="protein sequence ID" value="KAI7797502.1"/>
    <property type="molecule type" value="Genomic_DNA"/>
</dbReference>
<reference evidence="2" key="1">
    <citation type="submission" date="2021-02" db="EMBL/GenBank/DDBJ databases">
        <title>Comparative genomics reveals that relaxation of natural selection precedes convergent phenotypic evolution of cavefish.</title>
        <authorList>
            <person name="Peng Z."/>
        </authorList>
    </citation>
    <scope>NUCLEOTIDE SEQUENCE</scope>
    <source>
        <tissue evidence="2">Muscle</tissue>
    </source>
</reference>
<feature type="chain" id="PRO_5040923905" evidence="1">
    <location>
        <begin position="27"/>
        <end position="75"/>
    </location>
</feature>
<protein>
    <submittedName>
        <fullName evidence="2">Small integral membrane protein 15</fullName>
    </submittedName>
</protein>
<accession>A0A9W7THM7</accession>
<evidence type="ECO:0000313" key="2">
    <source>
        <dbReference type="EMBL" id="KAI7797502.1"/>
    </source>
</evidence>
<organism evidence="2 3">
    <name type="scientific">Triplophysa rosa</name>
    <name type="common">Cave loach</name>
    <dbReference type="NCBI Taxonomy" id="992332"/>
    <lineage>
        <taxon>Eukaryota</taxon>
        <taxon>Metazoa</taxon>
        <taxon>Chordata</taxon>
        <taxon>Craniata</taxon>
        <taxon>Vertebrata</taxon>
        <taxon>Euteleostomi</taxon>
        <taxon>Actinopterygii</taxon>
        <taxon>Neopterygii</taxon>
        <taxon>Teleostei</taxon>
        <taxon>Ostariophysi</taxon>
        <taxon>Cypriniformes</taxon>
        <taxon>Nemacheilidae</taxon>
        <taxon>Triplophysa</taxon>
    </lineage>
</organism>
<keyword evidence="1" id="KW-0732">Signal</keyword>
<evidence type="ECO:0000256" key="1">
    <source>
        <dbReference type="SAM" id="SignalP"/>
    </source>
</evidence>
<dbReference type="Proteomes" id="UP001059041">
    <property type="component" value="Linkage Group LG17"/>
</dbReference>
<evidence type="ECO:0000313" key="3">
    <source>
        <dbReference type="Proteomes" id="UP001059041"/>
    </source>
</evidence>
<name>A0A9W7THM7_TRIRA</name>
<proteinExistence type="predicted"/>
<sequence>QSFLALLAFAMFSCRFCFFFCSRSLASIILASFQDNRALAINRGVNARITVVRKPYGSLAAHSTTYSAHALISIM</sequence>
<gene>
    <name evidence="2" type="ORF">IRJ41_013418</name>
</gene>